<comment type="caution">
    <text evidence="2">The sequence shown here is derived from an EMBL/GenBank/DDBJ whole genome shotgun (WGS) entry which is preliminary data.</text>
</comment>
<feature type="signal peptide" evidence="1">
    <location>
        <begin position="1"/>
        <end position="27"/>
    </location>
</feature>
<keyword evidence="3" id="KW-1185">Reference proteome</keyword>
<dbReference type="EMBL" id="JBHSIU010000054">
    <property type="protein sequence ID" value="MFC5003918.1"/>
    <property type="molecule type" value="Genomic_DNA"/>
</dbReference>
<feature type="chain" id="PRO_5046124490" evidence="1">
    <location>
        <begin position="28"/>
        <end position="177"/>
    </location>
</feature>
<sequence>MNASLAVSMVPISVAGAALIGAAPAAASDTGVQACPPEGDTTRYTFTNISTSSRPTDLYSAYITGLGTITFTENTTATVGFTASASVTAEAGVVFAKASATIGVSVTAQRSWTSGFSYALPVPDGQRRRMRLFQESRSFLVKKENWSSGLCTFTVAYSGQSANAPRTTRVDEWKLEA</sequence>
<evidence type="ECO:0000313" key="3">
    <source>
        <dbReference type="Proteomes" id="UP001595912"/>
    </source>
</evidence>
<name>A0ABV9W9C3_9ACTN</name>
<gene>
    <name evidence="2" type="ORF">ACFPIJ_39600</name>
</gene>
<protein>
    <submittedName>
        <fullName evidence="2">Uncharacterized protein</fullName>
    </submittedName>
</protein>
<evidence type="ECO:0000256" key="1">
    <source>
        <dbReference type="SAM" id="SignalP"/>
    </source>
</evidence>
<reference evidence="3" key="1">
    <citation type="journal article" date="2019" name="Int. J. Syst. Evol. Microbiol.">
        <title>The Global Catalogue of Microorganisms (GCM) 10K type strain sequencing project: providing services to taxonomists for standard genome sequencing and annotation.</title>
        <authorList>
            <consortium name="The Broad Institute Genomics Platform"/>
            <consortium name="The Broad Institute Genome Sequencing Center for Infectious Disease"/>
            <person name="Wu L."/>
            <person name="Ma J."/>
        </authorList>
    </citation>
    <scope>NUCLEOTIDE SEQUENCE [LARGE SCALE GENOMIC DNA]</scope>
    <source>
        <strain evidence="3">CGMCC 4.7152</strain>
    </source>
</reference>
<proteinExistence type="predicted"/>
<dbReference type="Proteomes" id="UP001595912">
    <property type="component" value="Unassembled WGS sequence"/>
</dbReference>
<dbReference type="RefSeq" id="WP_380123303.1">
    <property type="nucleotide sequence ID" value="NZ_JBHSIU010000054.1"/>
</dbReference>
<organism evidence="2 3">
    <name type="scientific">Dactylosporangium cerinum</name>
    <dbReference type="NCBI Taxonomy" id="1434730"/>
    <lineage>
        <taxon>Bacteria</taxon>
        <taxon>Bacillati</taxon>
        <taxon>Actinomycetota</taxon>
        <taxon>Actinomycetes</taxon>
        <taxon>Micromonosporales</taxon>
        <taxon>Micromonosporaceae</taxon>
        <taxon>Dactylosporangium</taxon>
    </lineage>
</organism>
<accession>A0ABV9W9C3</accession>
<evidence type="ECO:0000313" key="2">
    <source>
        <dbReference type="EMBL" id="MFC5003918.1"/>
    </source>
</evidence>
<keyword evidence="1" id="KW-0732">Signal</keyword>